<evidence type="ECO:0000256" key="5">
    <source>
        <dbReference type="ARBA" id="ARBA00022723"/>
    </source>
</evidence>
<dbReference type="GO" id="GO:0046872">
    <property type="term" value="F:metal ion binding"/>
    <property type="evidence" value="ECO:0007669"/>
    <property type="project" value="UniProtKB-KW"/>
</dbReference>
<organism evidence="12 13">
    <name type="scientific">Mycena sanguinolenta</name>
    <dbReference type="NCBI Taxonomy" id="230812"/>
    <lineage>
        <taxon>Eukaryota</taxon>
        <taxon>Fungi</taxon>
        <taxon>Dikarya</taxon>
        <taxon>Basidiomycota</taxon>
        <taxon>Agaricomycotina</taxon>
        <taxon>Agaricomycetes</taxon>
        <taxon>Agaricomycetidae</taxon>
        <taxon>Agaricales</taxon>
        <taxon>Marasmiineae</taxon>
        <taxon>Mycenaceae</taxon>
        <taxon>Mycena</taxon>
    </lineage>
</organism>
<feature type="region of interest" description="Disordered" evidence="11">
    <location>
        <begin position="1"/>
        <end position="29"/>
    </location>
</feature>
<evidence type="ECO:0000256" key="9">
    <source>
        <dbReference type="ARBA" id="ARBA00023167"/>
    </source>
</evidence>
<dbReference type="SUPFAM" id="SSF51182">
    <property type="entry name" value="RmlC-like cupins"/>
    <property type="match status" value="1"/>
</dbReference>
<dbReference type="AlphaFoldDB" id="A0A8H7CZ59"/>
<evidence type="ECO:0000256" key="1">
    <source>
        <dbReference type="ARBA" id="ARBA00000428"/>
    </source>
</evidence>
<keyword evidence="13" id="KW-1185">Reference proteome</keyword>
<evidence type="ECO:0000313" key="13">
    <source>
        <dbReference type="Proteomes" id="UP000623467"/>
    </source>
</evidence>
<dbReference type="InterPro" id="IPR004313">
    <property type="entry name" value="ARD"/>
</dbReference>
<comment type="catalytic activity">
    <reaction evidence="1">
        <text>1,2-dihydroxy-5-(methylsulfanyl)pent-1-en-3-one + O2 = 4-methylsulfanyl-2-oxobutanoate + formate + 2 H(+)</text>
        <dbReference type="Rhea" id="RHEA:24504"/>
        <dbReference type="ChEBI" id="CHEBI:15378"/>
        <dbReference type="ChEBI" id="CHEBI:15379"/>
        <dbReference type="ChEBI" id="CHEBI:15740"/>
        <dbReference type="ChEBI" id="CHEBI:16723"/>
        <dbReference type="ChEBI" id="CHEBI:49252"/>
        <dbReference type="EC" id="1.13.11.54"/>
    </reaction>
</comment>
<evidence type="ECO:0000256" key="10">
    <source>
        <dbReference type="ARBA" id="ARBA00039005"/>
    </source>
</evidence>
<dbReference type="Pfam" id="PF03079">
    <property type="entry name" value="ARD"/>
    <property type="match status" value="1"/>
</dbReference>
<keyword evidence="3" id="KW-0533">Nickel</keyword>
<evidence type="ECO:0000256" key="8">
    <source>
        <dbReference type="ARBA" id="ARBA00023004"/>
    </source>
</evidence>
<dbReference type="Gene3D" id="2.60.120.10">
    <property type="entry name" value="Jelly Rolls"/>
    <property type="match status" value="1"/>
</dbReference>
<keyword evidence="7" id="KW-0560">Oxidoreductase</keyword>
<gene>
    <name evidence="12" type="ORF">MSAN_01544600</name>
</gene>
<dbReference type="PANTHER" id="PTHR23418">
    <property type="entry name" value="ACIREDUCTONE DIOXYGENASE"/>
    <property type="match status" value="1"/>
</dbReference>
<dbReference type="OrthoDB" id="1867259at2759"/>
<keyword evidence="4" id="KW-0028">Amino-acid biosynthesis</keyword>
<proteinExistence type="predicted"/>
<keyword evidence="8" id="KW-0408">Iron</keyword>
<evidence type="ECO:0000256" key="4">
    <source>
        <dbReference type="ARBA" id="ARBA00022605"/>
    </source>
</evidence>
<evidence type="ECO:0000256" key="6">
    <source>
        <dbReference type="ARBA" id="ARBA00022964"/>
    </source>
</evidence>
<reference evidence="12" key="1">
    <citation type="submission" date="2020-05" db="EMBL/GenBank/DDBJ databases">
        <title>Mycena genomes resolve the evolution of fungal bioluminescence.</title>
        <authorList>
            <person name="Tsai I.J."/>
        </authorList>
    </citation>
    <scope>NUCLEOTIDE SEQUENCE</scope>
    <source>
        <strain evidence="12">160909Yilan</strain>
    </source>
</reference>
<dbReference type="EMBL" id="JACAZH010000012">
    <property type="protein sequence ID" value="KAF7353547.1"/>
    <property type="molecule type" value="Genomic_DNA"/>
</dbReference>
<accession>A0A8H7CZ59</accession>
<dbReference type="Proteomes" id="UP000623467">
    <property type="component" value="Unassembled WGS sequence"/>
</dbReference>
<keyword evidence="6 12" id="KW-0223">Dioxygenase</keyword>
<evidence type="ECO:0000256" key="3">
    <source>
        <dbReference type="ARBA" id="ARBA00022596"/>
    </source>
</evidence>
<evidence type="ECO:0000256" key="7">
    <source>
        <dbReference type="ARBA" id="ARBA00023002"/>
    </source>
</evidence>
<keyword evidence="5" id="KW-0479">Metal-binding</keyword>
<feature type="compositionally biased region" description="Basic and acidic residues" evidence="11">
    <location>
        <begin position="10"/>
        <end position="26"/>
    </location>
</feature>
<name>A0A8H7CZ59_9AGAR</name>
<sequence length="165" mass="18742">MQNWDSQATADRRGKEPGGPKGRESNLDDLMQATEVEATSAMATESASQKEFVDIDYYFDNLPTDQCLPHITDPTRPVSPETLAKPCVLSWHVPVDGHESGVDEADDDFEVNKVAKERGYKNRDVINVSREGMGSVYEEKIRGFFEEHMHEDEEIRHVLRGEWLC</sequence>
<dbReference type="GO" id="GO:0010309">
    <property type="term" value="F:acireductone dioxygenase [iron(II)-requiring] activity"/>
    <property type="evidence" value="ECO:0007669"/>
    <property type="project" value="UniProtKB-EC"/>
</dbReference>
<evidence type="ECO:0000313" key="12">
    <source>
        <dbReference type="EMBL" id="KAF7353547.1"/>
    </source>
</evidence>
<dbReference type="InterPro" id="IPR014710">
    <property type="entry name" value="RmlC-like_jellyroll"/>
</dbReference>
<dbReference type="InterPro" id="IPR011051">
    <property type="entry name" value="RmlC_Cupin_sf"/>
</dbReference>
<keyword evidence="9" id="KW-0486">Methionine biosynthesis</keyword>
<comment type="cofactor">
    <cofactor evidence="2">
        <name>Fe(2+)</name>
        <dbReference type="ChEBI" id="CHEBI:29033"/>
    </cofactor>
</comment>
<protein>
    <recommendedName>
        <fullName evidence="10">acireductone dioxygenase (Fe(2+)-requiring)</fullName>
        <ecNumber evidence="10">1.13.11.54</ecNumber>
    </recommendedName>
</protein>
<comment type="caution">
    <text evidence="12">The sequence shown here is derived from an EMBL/GenBank/DDBJ whole genome shotgun (WGS) entry which is preliminary data.</text>
</comment>
<dbReference type="EC" id="1.13.11.54" evidence="10"/>
<dbReference type="GO" id="GO:0009086">
    <property type="term" value="P:methionine biosynthetic process"/>
    <property type="evidence" value="ECO:0007669"/>
    <property type="project" value="UniProtKB-KW"/>
</dbReference>
<dbReference type="PANTHER" id="PTHR23418:SF0">
    <property type="entry name" value="ACIREDUCTONE DIOXYGENASE"/>
    <property type="match status" value="1"/>
</dbReference>
<evidence type="ECO:0000256" key="2">
    <source>
        <dbReference type="ARBA" id="ARBA00001954"/>
    </source>
</evidence>
<evidence type="ECO:0000256" key="11">
    <source>
        <dbReference type="SAM" id="MobiDB-lite"/>
    </source>
</evidence>